<keyword evidence="19" id="KW-1185">Reference proteome</keyword>
<dbReference type="GO" id="GO:0005539">
    <property type="term" value="F:glycosaminoglycan binding"/>
    <property type="evidence" value="ECO:0007669"/>
    <property type="project" value="TreeGrafter"/>
</dbReference>
<dbReference type="GO" id="GO:0005795">
    <property type="term" value="C:Golgi stack"/>
    <property type="evidence" value="ECO:0007669"/>
    <property type="project" value="UniProtKB-SubCell"/>
</dbReference>
<keyword evidence="12" id="KW-0325">Glycoprotein</keyword>
<keyword evidence="11" id="KW-0333">Golgi apparatus</keyword>
<dbReference type="SUPFAM" id="SSF53649">
    <property type="entry name" value="Alkaline phosphatase-like"/>
    <property type="match status" value="1"/>
</dbReference>
<organism evidence="18 19">
    <name type="scientific">Microctonus hyperodae</name>
    <name type="common">Parasitoid wasp</name>
    <dbReference type="NCBI Taxonomy" id="165561"/>
    <lineage>
        <taxon>Eukaryota</taxon>
        <taxon>Metazoa</taxon>
        <taxon>Ecdysozoa</taxon>
        <taxon>Arthropoda</taxon>
        <taxon>Hexapoda</taxon>
        <taxon>Insecta</taxon>
        <taxon>Pterygota</taxon>
        <taxon>Neoptera</taxon>
        <taxon>Endopterygota</taxon>
        <taxon>Hymenoptera</taxon>
        <taxon>Apocrita</taxon>
        <taxon>Ichneumonoidea</taxon>
        <taxon>Braconidae</taxon>
        <taxon>Euphorinae</taxon>
        <taxon>Microctonus</taxon>
    </lineage>
</organism>
<evidence type="ECO:0000313" key="19">
    <source>
        <dbReference type="Proteomes" id="UP001168972"/>
    </source>
</evidence>
<evidence type="ECO:0000259" key="16">
    <source>
        <dbReference type="Pfam" id="PF00884"/>
    </source>
</evidence>
<evidence type="ECO:0000256" key="9">
    <source>
        <dbReference type="ARBA" id="ARBA00022824"/>
    </source>
</evidence>
<evidence type="ECO:0000256" key="1">
    <source>
        <dbReference type="ARBA" id="ARBA00001913"/>
    </source>
</evidence>
<proteinExistence type="inferred from homology"/>
<feature type="domain" description="Sulfatase N-terminal" evidence="16">
    <location>
        <begin position="76"/>
        <end position="407"/>
    </location>
</feature>
<dbReference type="Pfam" id="PF00884">
    <property type="entry name" value="Sulfatase"/>
    <property type="match status" value="1"/>
</dbReference>
<evidence type="ECO:0000256" key="6">
    <source>
        <dbReference type="ARBA" id="ARBA00022723"/>
    </source>
</evidence>
<dbReference type="CDD" id="cd16147">
    <property type="entry name" value="G6S"/>
    <property type="match status" value="1"/>
</dbReference>
<dbReference type="GO" id="GO:0008449">
    <property type="term" value="F:N-acetylglucosamine-6-sulfatase activity"/>
    <property type="evidence" value="ECO:0007669"/>
    <property type="project" value="TreeGrafter"/>
</dbReference>
<evidence type="ECO:0000256" key="15">
    <source>
        <dbReference type="SAM" id="SignalP"/>
    </source>
</evidence>
<evidence type="ECO:0000256" key="7">
    <source>
        <dbReference type="ARBA" id="ARBA00022729"/>
    </source>
</evidence>
<dbReference type="PANTHER" id="PTHR43108:SF16">
    <property type="entry name" value="EXTRACELLULAR SULFATASE SULF-1 HOMOLOG"/>
    <property type="match status" value="1"/>
</dbReference>
<gene>
    <name evidence="18" type="ORF">PV327_007238</name>
</gene>
<dbReference type="Pfam" id="PF12548">
    <property type="entry name" value="DUF3740"/>
    <property type="match status" value="1"/>
</dbReference>
<keyword evidence="7 15" id="KW-0732">Signal</keyword>
<comment type="cofactor">
    <cofactor evidence="1">
        <name>Ca(2+)</name>
        <dbReference type="ChEBI" id="CHEBI:29108"/>
    </cofactor>
</comment>
<feature type="region of interest" description="Disordered" evidence="14">
    <location>
        <begin position="1070"/>
        <end position="1092"/>
    </location>
</feature>
<evidence type="ECO:0000256" key="13">
    <source>
        <dbReference type="SAM" id="Coils"/>
    </source>
</evidence>
<feature type="coiled-coil region" evidence="13">
    <location>
        <begin position="1174"/>
        <end position="1217"/>
    </location>
</feature>
<evidence type="ECO:0000256" key="4">
    <source>
        <dbReference type="ARBA" id="ARBA00004348"/>
    </source>
</evidence>
<evidence type="ECO:0000256" key="5">
    <source>
        <dbReference type="ARBA" id="ARBA00008779"/>
    </source>
</evidence>
<feature type="chain" id="PRO_5041358337" evidence="15">
    <location>
        <begin position="26"/>
        <end position="1396"/>
    </location>
</feature>
<evidence type="ECO:0000256" key="3">
    <source>
        <dbReference type="ARBA" id="ARBA00004241"/>
    </source>
</evidence>
<feature type="region of interest" description="Disordered" evidence="14">
    <location>
        <begin position="863"/>
        <end position="947"/>
    </location>
</feature>
<dbReference type="FunFam" id="3.40.720.10:FF:000050">
    <property type="entry name" value="Extracellular sulfatase SULF-1"/>
    <property type="match status" value="1"/>
</dbReference>
<dbReference type="Gene3D" id="3.40.720.10">
    <property type="entry name" value="Alkaline Phosphatase, subunit A"/>
    <property type="match status" value="1"/>
</dbReference>
<keyword evidence="10" id="KW-0106">Calcium</keyword>
<dbReference type="GO" id="GO:0046872">
    <property type="term" value="F:metal ion binding"/>
    <property type="evidence" value="ECO:0007669"/>
    <property type="project" value="UniProtKB-KW"/>
</dbReference>
<feature type="compositionally biased region" description="Basic residues" evidence="14">
    <location>
        <begin position="875"/>
        <end position="910"/>
    </location>
</feature>
<dbReference type="GO" id="GO:0005783">
    <property type="term" value="C:endoplasmic reticulum"/>
    <property type="evidence" value="ECO:0007669"/>
    <property type="project" value="UniProtKB-SubCell"/>
</dbReference>
<comment type="subcellular location">
    <subcellularLocation>
        <location evidence="3">Cell surface</location>
    </subcellularLocation>
    <subcellularLocation>
        <location evidence="2">Endoplasmic reticulum</location>
    </subcellularLocation>
    <subcellularLocation>
        <location evidence="4">Golgi apparatus</location>
        <location evidence="4">Golgi stack</location>
    </subcellularLocation>
</comment>
<reference evidence="18" key="1">
    <citation type="journal article" date="2023" name="bioRxiv">
        <title>Scaffold-level genome assemblies of two parasitoid biocontrol wasps reveal the parthenogenesis mechanism and an associated novel virus.</title>
        <authorList>
            <person name="Inwood S."/>
            <person name="Skelly J."/>
            <person name="Guhlin J."/>
            <person name="Harrop T."/>
            <person name="Goldson S."/>
            <person name="Dearden P."/>
        </authorList>
    </citation>
    <scope>NUCLEOTIDE SEQUENCE</scope>
    <source>
        <strain evidence="18">Lincoln</strain>
        <tissue evidence="18">Whole body</tissue>
    </source>
</reference>
<evidence type="ECO:0000256" key="8">
    <source>
        <dbReference type="ARBA" id="ARBA00022801"/>
    </source>
</evidence>
<dbReference type="InterPro" id="IPR000917">
    <property type="entry name" value="Sulfatase_N"/>
</dbReference>
<evidence type="ECO:0000259" key="17">
    <source>
        <dbReference type="Pfam" id="PF12548"/>
    </source>
</evidence>
<evidence type="ECO:0000256" key="11">
    <source>
        <dbReference type="ARBA" id="ARBA00023034"/>
    </source>
</evidence>
<dbReference type="EMBL" id="JAQQBR010001833">
    <property type="protein sequence ID" value="KAK0163569.1"/>
    <property type="molecule type" value="Genomic_DNA"/>
</dbReference>
<evidence type="ECO:0000256" key="12">
    <source>
        <dbReference type="ARBA" id="ARBA00023180"/>
    </source>
</evidence>
<feature type="coiled-coil region" evidence="13">
    <location>
        <begin position="827"/>
        <end position="854"/>
    </location>
</feature>
<dbReference type="PROSITE" id="PS00523">
    <property type="entry name" value="SULFATASE_1"/>
    <property type="match status" value="1"/>
</dbReference>
<feature type="compositionally biased region" description="Polar residues" evidence="14">
    <location>
        <begin position="913"/>
        <end position="925"/>
    </location>
</feature>
<feature type="coiled-coil region" evidence="13">
    <location>
        <begin position="767"/>
        <end position="794"/>
    </location>
</feature>
<feature type="domain" description="Extracellular sulfatase C-terminal" evidence="17">
    <location>
        <begin position="730"/>
        <end position="857"/>
    </location>
</feature>
<dbReference type="PANTHER" id="PTHR43108">
    <property type="entry name" value="N-ACETYLGLUCOSAMINE-6-SULFATASE FAMILY MEMBER"/>
    <property type="match status" value="1"/>
</dbReference>
<protein>
    <submittedName>
        <fullName evidence="18">Uncharacterized protein</fullName>
    </submittedName>
</protein>
<reference evidence="18" key="2">
    <citation type="submission" date="2023-03" db="EMBL/GenBank/DDBJ databases">
        <authorList>
            <person name="Inwood S.N."/>
            <person name="Skelly J.G."/>
            <person name="Guhlin J."/>
            <person name="Harrop T.W.R."/>
            <person name="Goldson S.G."/>
            <person name="Dearden P.K."/>
        </authorList>
    </citation>
    <scope>NUCLEOTIDE SEQUENCE</scope>
    <source>
        <strain evidence="18">Lincoln</strain>
        <tissue evidence="18">Whole body</tissue>
    </source>
</reference>
<sequence length="1396" mass="161472">MRVLLQAIELLVLVIMVMVANDVIAGGSNTKRDDIPNEDVFGGQRNRGNYNSNYNNQQQMNSAFLPGYQQTRERKPNIVLILTDDQDVELGSLNFMPNTLRRIRDEGAELRHAYVTTPMCCPSRSSLLTGRYVHNHQVFTNNDNCSSPQWQRDHEPHSFATYMSNAGYRTGYFGKYLNKYNGSYIPPGWREWGGLIMNSRYYNYSVNMNGKKIKHGFEYSKDYYPDLIANDSVAFLRQSKHNFARKPVMLVASFPAPHGPEDSAPQFANLFFNVTTHHTPAYDYAPNPDKQWILQVTQKMLPIHKQFTNLLMTKRLQTLQSVDAAVERIYQELKDLGELDNTYIIYTSDHGYHLGQFGLIKGKSFPFEFDVRVPCLIRGPGIAPGSVVDDIVLNIDMAPTFLDIAGVETPHQMDGRSFKKLFLTNKHGRRTKFKWPDTFLIESSGRRETPESIAEAKAREARRQNATLARQLLDTNHDDVTIDLDSEFDTDRLSDNDTGSDQDVSDDEDFEDSIPIDSNGDMHLENGVNPLMSSLITKHERLAAECSRPESQTNCLPGQKWRCEREGHRWRRHKCKYNPPPSSSTIFNKSTKKCACFTPHGVVYTRLESNDFPRANNTGLYGNENGFFHKRGKRNAVDLTTDEFTMDWRDIEDLRDRRAIDEEDDDHFADEIMFLRNEYLRESSMGDFVGNVWSTPSPKHNYRNRINNSLTGEIANDMYGYNDIIVDYYSNNYDSSLNNIVKGYLNVDDVIKRHRRVRRDITKKDTIEHVTKIMESIEEELDDLKETQVRQSNRSKIISPKCAVMPKGGVNCTMSVYQDPNEWKISRREIETQIKEMRMQLESLKEIRRHLMDKRPHFADEIDDDYDQTDYNHTQSHHQSHNNHHHHHHHHHHNHHSKNHTGRHQKKHEKSHVISTVSPTISGRNSDSTDTDITEETPVFEGMNRSSYDSATEGVQLTMEMEKTTLPATPKIRKGSRRQKINKETSGNSQNEEERPRRKKIHHHKLKNNTLLTNSIHDDIHNVNLTTPDSSWSIANRNNIDGRETIIETTRMTRPNIITTSSTTREIEYTSTTAATTSTSTSTTITPTTTITSSTTFTPPLITRKVLKSSRNKTGLGPARIDVTILEPPERKHKQNGLSSPINNGRLPPVLNNPLKTRHKCYCEPDNQPKKDDKEIAKEEKRRLKEERMKKKERKLRKKAKLEKECLTEKMNCFEHDNDHWRTAPMWNAGPFCFCMNANNNTFSCIRTINVTHNFLYCEFTTGFSTFYNLRIDPFEQRNRLSSLTATERTYLHEQLEHLKGCKGTRDCTVGSAKESIVTPPVQQHQRFLSKRKYNNSFEDLFVPSALQIIRESELGNSNKRRKKLSSSWNRRSRSWQSNWRHALDKPNSRKHRHQT</sequence>
<name>A0AA39KJB7_MICHY</name>
<dbReference type="InterPro" id="IPR024609">
    <property type="entry name" value="Extracellular_sulfatase_C"/>
</dbReference>
<evidence type="ECO:0000313" key="18">
    <source>
        <dbReference type="EMBL" id="KAK0163569.1"/>
    </source>
</evidence>
<dbReference type="InterPro" id="IPR024607">
    <property type="entry name" value="Sulfatase_CS"/>
</dbReference>
<dbReference type="Proteomes" id="UP001168972">
    <property type="component" value="Unassembled WGS sequence"/>
</dbReference>
<comment type="similarity">
    <text evidence="5">Belongs to the sulfatase family.</text>
</comment>
<feature type="signal peptide" evidence="15">
    <location>
        <begin position="1"/>
        <end position="25"/>
    </location>
</feature>
<evidence type="ECO:0000256" key="10">
    <source>
        <dbReference type="ARBA" id="ARBA00022837"/>
    </source>
</evidence>
<evidence type="ECO:0000256" key="14">
    <source>
        <dbReference type="SAM" id="MobiDB-lite"/>
    </source>
</evidence>
<keyword evidence="6" id="KW-0479">Metal-binding</keyword>
<feature type="compositionally biased region" description="Acidic residues" evidence="14">
    <location>
        <begin position="498"/>
        <end position="514"/>
    </location>
</feature>
<feature type="region of interest" description="Disordered" evidence="14">
    <location>
        <begin position="489"/>
        <end position="522"/>
    </location>
</feature>
<evidence type="ECO:0000256" key="2">
    <source>
        <dbReference type="ARBA" id="ARBA00004240"/>
    </source>
</evidence>
<dbReference type="InterPro" id="IPR017850">
    <property type="entry name" value="Alkaline_phosphatase_core_sf"/>
</dbReference>
<keyword evidence="9" id="KW-0256">Endoplasmic reticulum</keyword>
<keyword evidence="13" id="KW-0175">Coiled coil</keyword>
<keyword evidence="8" id="KW-0378">Hydrolase</keyword>
<accession>A0AA39KJB7</accession>
<feature type="compositionally biased region" description="Basic residues" evidence="14">
    <location>
        <begin position="971"/>
        <end position="980"/>
    </location>
</feature>
<dbReference type="GO" id="GO:0009986">
    <property type="term" value="C:cell surface"/>
    <property type="evidence" value="ECO:0007669"/>
    <property type="project" value="UniProtKB-SubCell"/>
</dbReference>
<feature type="region of interest" description="Disordered" evidence="14">
    <location>
        <begin position="965"/>
        <end position="1003"/>
    </location>
</feature>
<comment type="caution">
    <text evidence="18">The sequence shown here is derived from an EMBL/GenBank/DDBJ whole genome shotgun (WGS) entry which is preliminary data.</text>
</comment>